<dbReference type="InterPro" id="IPR008981">
    <property type="entry name" value="FMuLV_rcpt-bd"/>
</dbReference>
<evidence type="ECO:0000256" key="2">
    <source>
        <dbReference type="SAM" id="Phobius"/>
    </source>
</evidence>
<sequence length="587" mass="64731">SSPHDQLRMALCTLNILNFSKNDHLSPFQKKPPPPWNQTWMVINVETGNIANVTSSNLAPLGTWFPDLLVDLCDLVGNAWDPSDQEPFPGYGCLTPGGHSNTRSLEFYICLAHWRDRKQIAKCGGPESTYCKAWGCESTGWITGKNMQEVGREYSAFPLATPGGCCNPLVIKFTPVGKKANWEAAKNWGLGLYDPGLIFTIKLVQRPLSKTALGPNQELNPRKQSIQQTSTPNPSLTHFSTTSPSTKTLLLKSTTLPMGTLEDPLLALLKQSHLVLNSSNPNITKSCWLCYDTAPPYYEGIATLGNYTSSHNSNECRWQSKGSLTLQQVTGQGLYIGHIAASHQSLCKQTVTLSNSGQYLIPQQDTWWACSTGLTPCAHTEVISNSQGFCVLVRLVPRLLYHSDEDFYLRLRGSPPRTKREPLMALTLSMILGMGLIGVGTGTASLITQNQHYSGLRAAVDLDIEKQENSISHLQESLTSLAEVVMQKRRGLDLIFLQQGGLCVALGEECCFYVDHSGIIKESMTKVREGLAKRKKGREAQQGWFESWFNSSPWLTTLISTLLGPLIILFLLLTFSPSPPSNWLQGG</sequence>
<reference evidence="3" key="2">
    <citation type="submission" date="2025-09" db="UniProtKB">
        <authorList>
            <consortium name="Ensembl"/>
        </authorList>
    </citation>
    <scope>IDENTIFICATION</scope>
</reference>
<feature type="region of interest" description="Disordered" evidence="1">
    <location>
        <begin position="212"/>
        <end position="243"/>
    </location>
</feature>
<keyword evidence="2" id="KW-0472">Membrane</keyword>
<reference evidence="3" key="1">
    <citation type="submission" date="2025-08" db="UniProtKB">
        <authorList>
            <consortium name="Ensembl"/>
        </authorList>
    </citation>
    <scope>IDENTIFICATION</scope>
</reference>
<dbReference type="GeneTree" id="ENSGT00690000102286"/>
<dbReference type="AlphaFoldDB" id="A0A8D2AV23"/>
<evidence type="ECO:0000313" key="3">
    <source>
        <dbReference type="Ensembl" id="ENSSVLP00005007279.1"/>
    </source>
</evidence>
<dbReference type="Gene3D" id="1.10.287.210">
    <property type="match status" value="1"/>
</dbReference>
<feature type="transmembrane region" description="Helical" evidence="2">
    <location>
        <begin position="423"/>
        <end position="447"/>
    </location>
</feature>
<name>A0A8D2AV23_SCIVU</name>
<feature type="compositionally biased region" description="Polar residues" evidence="1">
    <location>
        <begin position="217"/>
        <end position="239"/>
    </location>
</feature>
<evidence type="ECO:0000256" key="1">
    <source>
        <dbReference type="SAM" id="MobiDB-lite"/>
    </source>
</evidence>
<dbReference type="SUPFAM" id="SSF58069">
    <property type="entry name" value="Virus ectodomain"/>
    <property type="match status" value="1"/>
</dbReference>
<dbReference type="CDD" id="cd09851">
    <property type="entry name" value="HTLV-1-like_HR1-HR2"/>
    <property type="match status" value="1"/>
</dbReference>
<dbReference type="PANTHER" id="PTHR10424">
    <property type="entry name" value="VIRAL ENVELOPE PROTEIN"/>
    <property type="match status" value="1"/>
</dbReference>
<evidence type="ECO:0000313" key="4">
    <source>
        <dbReference type="Proteomes" id="UP000694564"/>
    </source>
</evidence>
<dbReference type="Pfam" id="PF00429">
    <property type="entry name" value="TLV_coat"/>
    <property type="match status" value="1"/>
</dbReference>
<feature type="transmembrane region" description="Helical" evidence="2">
    <location>
        <begin position="554"/>
        <end position="575"/>
    </location>
</feature>
<keyword evidence="2" id="KW-1133">Transmembrane helix</keyword>
<proteinExistence type="predicted"/>
<protein>
    <recommendedName>
        <fullName evidence="5">Envelope protein</fullName>
    </recommendedName>
</protein>
<accession>A0A8D2AV23</accession>
<keyword evidence="4" id="KW-1185">Reference proteome</keyword>
<dbReference type="InterPro" id="IPR018154">
    <property type="entry name" value="TLV/ENV_coat_polyprotein"/>
</dbReference>
<organism evidence="3 4">
    <name type="scientific">Sciurus vulgaris</name>
    <name type="common">Eurasian red squirrel</name>
    <dbReference type="NCBI Taxonomy" id="55149"/>
    <lineage>
        <taxon>Eukaryota</taxon>
        <taxon>Metazoa</taxon>
        <taxon>Chordata</taxon>
        <taxon>Craniata</taxon>
        <taxon>Vertebrata</taxon>
        <taxon>Euteleostomi</taxon>
        <taxon>Mammalia</taxon>
        <taxon>Eutheria</taxon>
        <taxon>Euarchontoglires</taxon>
        <taxon>Glires</taxon>
        <taxon>Rodentia</taxon>
        <taxon>Sciuromorpha</taxon>
        <taxon>Sciuridae</taxon>
        <taxon>Sciurinae</taxon>
        <taxon>Sciurini</taxon>
        <taxon>Sciurus</taxon>
    </lineage>
</organism>
<evidence type="ECO:0008006" key="5">
    <source>
        <dbReference type="Google" id="ProtNLM"/>
    </source>
</evidence>
<dbReference type="Gene3D" id="3.90.310.10">
    <property type="entry name" value="ENV polyprotein, receptor-binding domain"/>
    <property type="match status" value="1"/>
</dbReference>
<dbReference type="Proteomes" id="UP000694564">
    <property type="component" value="Chromosome 7"/>
</dbReference>
<dbReference type="PANTHER" id="PTHR10424:SF82">
    <property type="entry name" value="ENVELOPE GLYCOPROTEIN-RELATED"/>
    <property type="match status" value="1"/>
</dbReference>
<dbReference type="Ensembl" id="ENSSVLT00005008109.1">
    <property type="protein sequence ID" value="ENSSVLP00005007279.1"/>
    <property type="gene ID" value="ENSSVLG00005005937.1"/>
</dbReference>
<keyword evidence="2" id="KW-0812">Transmembrane</keyword>
<dbReference type="SUPFAM" id="SSF49830">
    <property type="entry name" value="ENV polyprotein, receptor-binding domain"/>
    <property type="match status" value="1"/>
</dbReference>